<protein>
    <recommendedName>
        <fullName evidence="3">lipoate--protein ligase</fullName>
        <ecNumber evidence="3">6.3.1.20</ecNumber>
    </recommendedName>
</protein>
<dbReference type="GO" id="GO:0016979">
    <property type="term" value="F:lipoate-protein ligase activity"/>
    <property type="evidence" value="ECO:0007669"/>
    <property type="project" value="UniProtKB-EC"/>
</dbReference>
<dbReference type="NCBIfam" id="TIGR00545">
    <property type="entry name" value="lipoyltrans"/>
    <property type="match status" value="1"/>
</dbReference>
<comment type="pathway">
    <text evidence="1">Protein modification; protein lipoylation via exogenous pathway; protein N(6)-(lipoyl)lysine from lipoate: step 2/2.</text>
</comment>
<dbReference type="PATRIC" id="fig|1134406.4.peg.1499"/>
<dbReference type="Pfam" id="PF21948">
    <property type="entry name" value="LplA-B_cat"/>
    <property type="match status" value="1"/>
</dbReference>
<organism evidence="9 10">
    <name type="scientific">Ornatilinea apprima</name>
    <dbReference type="NCBI Taxonomy" id="1134406"/>
    <lineage>
        <taxon>Bacteria</taxon>
        <taxon>Bacillati</taxon>
        <taxon>Chloroflexota</taxon>
        <taxon>Anaerolineae</taxon>
        <taxon>Anaerolineales</taxon>
        <taxon>Anaerolineaceae</taxon>
        <taxon>Ornatilinea</taxon>
    </lineage>
</organism>
<dbReference type="CDD" id="cd16443">
    <property type="entry name" value="LplA"/>
    <property type="match status" value="1"/>
</dbReference>
<dbReference type="SUPFAM" id="SSF55681">
    <property type="entry name" value="Class II aaRS and biotin synthetases"/>
    <property type="match status" value="1"/>
</dbReference>
<dbReference type="InterPro" id="IPR004562">
    <property type="entry name" value="LipoylTrfase_LipoateP_Ligase"/>
</dbReference>
<evidence type="ECO:0000256" key="1">
    <source>
        <dbReference type="ARBA" id="ARBA00005085"/>
    </source>
</evidence>
<keyword evidence="10" id="KW-1185">Reference proteome</keyword>
<dbReference type="InterPro" id="IPR045864">
    <property type="entry name" value="aa-tRNA-synth_II/BPL/LPL"/>
</dbReference>
<dbReference type="GO" id="GO:0017118">
    <property type="term" value="F:lipoyltransferase activity"/>
    <property type="evidence" value="ECO:0007669"/>
    <property type="project" value="TreeGrafter"/>
</dbReference>
<evidence type="ECO:0000256" key="7">
    <source>
        <dbReference type="ARBA" id="ARBA00048037"/>
    </source>
</evidence>
<dbReference type="Gene3D" id="3.30.930.10">
    <property type="entry name" value="Bira Bifunctional Protein, Domain 2"/>
    <property type="match status" value="1"/>
</dbReference>
<dbReference type="GO" id="GO:0005524">
    <property type="term" value="F:ATP binding"/>
    <property type="evidence" value="ECO:0007669"/>
    <property type="project" value="UniProtKB-KW"/>
</dbReference>
<feature type="domain" description="BPL/LPL catalytic" evidence="8">
    <location>
        <begin position="27"/>
        <end position="214"/>
    </location>
</feature>
<keyword evidence="6" id="KW-0067">ATP-binding</keyword>
<dbReference type="EC" id="6.3.1.20" evidence="3"/>
<accession>A0A0P6XG44</accession>
<dbReference type="PANTHER" id="PTHR12561">
    <property type="entry name" value="LIPOATE-PROTEIN LIGASE"/>
    <property type="match status" value="1"/>
</dbReference>
<evidence type="ECO:0000313" key="10">
    <source>
        <dbReference type="Proteomes" id="UP000050417"/>
    </source>
</evidence>
<comment type="caution">
    <text evidence="9">The sequence shown here is derived from an EMBL/GenBank/DDBJ whole genome shotgun (WGS) entry which is preliminary data.</text>
</comment>
<dbReference type="SUPFAM" id="SSF82649">
    <property type="entry name" value="SufE/NifU"/>
    <property type="match status" value="1"/>
</dbReference>
<dbReference type="PROSITE" id="PS51733">
    <property type="entry name" value="BPL_LPL_CATALYTIC"/>
    <property type="match status" value="1"/>
</dbReference>
<dbReference type="PANTHER" id="PTHR12561:SF3">
    <property type="entry name" value="LIPOYLTRANSFERASE 1, MITOCHONDRIAL"/>
    <property type="match status" value="1"/>
</dbReference>
<keyword evidence="5" id="KW-0547">Nucleotide-binding</keyword>
<reference evidence="9 10" key="1">
    <citation type="submission" date="2015-07" db="EMBL/GenBank/DDBJ databases">
        <title>Genome sequence of Ornatilinea apprima DSM 23815.</title>
        <authorList>
            <person name="Hemp J."/>
            <person name="Ward L.M."/>
            <person name="Pace L.A."/>
            <person name="Fischer W.W."/>
        </authorList>
    </citation>
    <scope>NUCLEOTIDE SEQUENCE [LARGE SCALE GENOMIC DNA]</scope>
    <source>
        <strain evidence="9 10">P3M-1</strain>
    </source>
</reference>
<comment type="catalytic activity">
    <reaction evidence="7">
        <text>L-lysyl-[lipoyl-carrier protein] + (R)-lipoate + ATP = N(6)-[(R)-lipoyl]-L-lysyl-[lipoyl-carrier protein] + AMP + diphosphate + H(+)</text>
        <dbReference type="Rhea" id="RHEA:49288"/>
        <dbReference type="Rhea" id="RHEA-COMP:10500"/>
        <dbReference type="Rhea" id="RHEA-COMP:10502"/>
        <dbReference type="ChEBI" id="CHEBI:15378"/>
        <dbReference type="ChEBI" id="CHEBI:29969"/>
        <dbReference type="ChEBI" id="CHEBI:30616"/>
        <dbReference type="ChEBI" id="CHEBI:33019"/>
        <dbReference type="ChEBI" id="CHEBI:83088"/>
        <dbReference type="ChEBI" id="CHEBI:83099"/>
        <dbReference type="ChEBI" id="CHEBI:456215"/>
        <dbReference type="EC" id="6.3.1.20"/>
    </reaction>
</comment>
<evidence type="ECO:0000256" key="6">
    <source>
        <dbReference type="ARBA" id="ARBA00022840"/>
    </source>
</evidence>
<dbReference type="Gene3D" id="3.30.390.50">
    <property type="entry name" value="CO dehydrogenase flavoprotein, C-terminal domain"/>
    <property type="match status" value="1"/>
</dbReference>
<evidence type="ECO:0000259" key="8">
    <source>
        <dbReference type="PROSITE" id="PS51733"/>
    </source>
</evidence>
<dbReference type="EMBL" id="LGCL01000016">
    <property type="protein sequence ID" value="KPL78645.1"/>
    <property type="molecule type" value="Genomic_DNA"/>
</dbReference>
<keyword evidence="4 9" id="KW-0436">Ligase</keyword>
<dbReference type="RefSeq" id="WP_075061901.1">
    <property type="nucleotide sequence ID" value="NZ_LGCL01000016.1"/>
</dbReference>
<dbReference type="InterPro" id="IPR019491">
    <property type="entry name" value="Lipoate_protein_ligase_C"/>
</dbReference>
<evidence type="ECO:0000313" key="9">
    <source>
        <dbReference type="EMBL" id="KPL78645.1"/>
    </source>
</evidence>
<dbReference type="GO" id="GO:0009249">
    <property type="term" value="P:protein lipoylation"/>
    <property type="evidence" value="ECO:0007669"/>
    <property type="project" value="InterPro"/>
</dbReference>
<evidence type="ECO:0000256" key="2">
    <source>
        <dbReference type="ARBA" id="ARBA00005124"/>
    </source>
</evidence>
<dbReference type="FunFam" id="3.30.930.10:FF:000072">
    <property type="entry name" value="Lipoate--protein ligase"/>
    <property type="match status" value="1"/>
</dbReference>
<dbReference type="InterPro" id="IPR004143">
    <property type="entry name" value="BPL_LPL_catalytic"/>
</dbReference>
<comment type="pathway">
    <text evidence="2">Protein modification; protein lipoylation via exogenous pathway; protein N(6)-(lipoyl)lysine from lipoate: step 1/2.</text>
</comment>
<dbReference type="AlphaFoldDB" id="A0A0P6XG44"/>
<dbReference type="Proteomes" id="UP000050417">
    <property type="component" value="Unassembled WGS sequence"/>
</dbReference>
<evidence type="ECO:0000256" key="5">
    <source>
        <dbReference type="ARBA" id="ARBA00022741"/>
    </source>
</evidence>
<dbReference type="UniPathway" id="UPA00537">
    <property type="reaction ID" value="UER00594"/>
</dbReference>
<evidence type="ECO:0000256" key="4">
    <source>
        <dbReference type="ARBA" id="ARBA00022598"/>
    </source>
</evidence>
<proteinExistence type="predicted"/>
<dbReference type="OrthoDB" id="9774653at2"/>
<gene>
    <name evidence="9" type="ORF">ADN00_05135</name>
</gene>
<sequence length="329" mass="37779">MIFVDNQNTYDPRVNLAIEEHLLRTLDTDEDILLFYINQPSIIIGRNQNTLEEINHEYVEQNGVHVVRRLSGGGAVYHDLGNLNFSFISNYSRDNFKNFKKFTGPVIEVLHSLGVPAELSGRNDILVEGRKISGNAQYTTTRRMYSHGTLLLNTNLEHLVAALNVKMSKIESKGIKSVRSRVANISEYLSEEMDTLTFRQRLLEGIFAGLPTIPEYKLTEADWQAIHKLYEERYSRWDWNFGHSPDFNVKKVERFPFGEVEVRIDVHKGMVEGFKIFGDFQGEGDIHDIESAVIGTRFERESLLQALQNLAVDRYFGGFGAEDFVNFIY</sequence>
<name>A0A0P6XG44_9CHLR</name>
<evidence type="ECO:0000256" key="3">
    <source>
        <dbReference type="ARBA" id="ARBA00012367"/>
    </source>
</evidence>
<dbReference type="Pfam" id="PF10437">
    <property type="entry name" value="Lip_prot_lig_C"/>
    <property type="match status" value="1"/>
</dbReference>
<dbReference type="STRING" id="1134406.ADN00_05135"/>
<dbReference type="GO" id="GO:0005737">
    <property type="term" value="C:cytoplasm"/>
    <property type="evidence" value="ECO:0007669"/>
    <property type="project" value="TreeGrafter"/>
</dbReference>